<dbReference type="EMBL" id="CP028136">
    <property type="protein sequence ID" value="AVR45776.1"/>
    <property type="molecule type" value="Genomic_DNA"/>
</dbReference>
<feature type="domain" description="EF-hand" evidence="2">
    <location>
        <begin position="102"/>
        <end position="128"/>
    </location>
</feature>
<sequence>MKGFNGFLLTMCLLVISISYSQNFEKYDADGDGKWNSDEFTSYYKNGFNDWDTNRNNKIDEREFFETTFDQSDIDDDGYVKDTEWNDGINNSYGDYADTADFDRFDKDGDGKLDTQEWKQGFTDSGWFQNYDTDQNGYIDTKELNDGLFQAFDADGSGYLDEDEYNDHEDFFDNW</sequence>
<dbReference type="InterPro" id="IPR002048">
    <property type="entry name" value="EF_hand_dom"/>
</dbReference>
<evidence type="ECO:0000313" key="3">
    <source>
        <dbReference type="EMBL" id="AVR45776.1"/>
    </source>
</evidence>
<organism evidence="3 4">
    <name type="scientific">Christiangramia fulva</name>
    <dbReference type="NCBI Taxonomy" id="2126553"/>
    <lineage>
        <taxon>Bacteria</taxon>
        <taxon>Pseudomonadati</taxon>
        <taxon>Bacteroidota</taxon>
        <taxon>Flavobacteriia</taxon>
        <taxon>Flavobacteriales</taxon>
        <taxon>Flavobacteriaceae</taxon>
        <taxon>Christiangramia</taxon>
    </lineage>
</organism>
<dbReference type="Gene3D" id="1.10.238.10">
    <property type="entry name" value="EF-hand"/>
    <property type="match status" value="3"/>
</dbReference>
<keyword evidence="4" id="KW-1185">Reference proteome</keyword>
<dbReference type="KEGG" id="grs:C7S20_11235"/>
<accession>A0A2R3Z674</accession>
<dbReference type="Pfam" id="PF13202">
    <property type="entry name" value="EF-hand_5"/>
    <property type="match status" value="3"/>
</dbReference>
<name>A0A2R3Z674_9FLAO</name>
<dbReference type="SMART" id="SM00054">
    <property type="entry name" value="EFh"/>
    <property type="match status" value="3"/>
</dbReference>
<feature type="signal peptide" evidence="1">
    <location>
        <begin position="1"/>
        <end position="21"/>
    </location>
</feature>
<evidence type="ECO:0000259" key="2">
    <source>
        <dbReference type="PROSITE" id="PS50222"/>
    </source>
</evidence>
<dbReference type="AlphaFoldDB" id="A0A2R3Z674"/>
<dbReference type="OrthoDB" id="1438571at2"/>
<dbReference type="GO" id="GO:0005509">
    <property type="term" value="F:calcium ion binding"/>
    <property type="evidence" value="ECO:0007669"/>
    <property type="project" value="InterPro"/>
</dbReference>
<evidence type="ECO:0000313" key="4">
    <source>
        <dbReference type="Proteomes" id="UP000241507"/>
    </source>
</evidence>
<feature type="domain" description="EF-hand" evidence="2">
    <location>
        <begin position="60"/>
        <end position="95"/>
    </location>
</feature>
<feature type="domain" description="EF-hand" evidence="2">
    <location>
        <begin position="140"/>
        <end position="175"/>
    </location>
</feature>
<protein>
    <recommendedName>
        <fullName evidence="2">EF-hand domain-containing protein</fullName>
    </recommendedName>
</protein>
<dbReference type="InterPro" id="IPR011992">
    <property type="entry name" value="EF-hand-dom_pair"/>
</dbReference>
<feature type="chain" id="PRO_5015359858" description="EF-hand domain-containing protein" evidence="1">
    <location>
        <begin position="22"/>
        <end position="175"/>
    </location>
</feature>
<evidence type="ECO:0000256" key="1">
    <source>
        <dbReference type="SAM" id="SignalP"/>
    </source>
</evidence>
<gene>
    <name evidence="3" type="ORF">C7S20_11235</name>
</gene>
<dbReference type="PROSITE" id="PS00018">
    <property type="entry name" value="EF_HAND_1"/>
    <property type="match status" value="2"/>
</dbReference>
<dbReference type="RefSeq" id="WP_107012552.1">
    <property type="nucleotide sequence ID" value="NZ_CP028136.1"/>
</dbReference>
<reference evidence="4" key="1">
    <citation type="submission" date="2018-03" db="EMBL/GenBank/DDBJ databases">
        <title>Gramella fulva sp. nov., isolated from a dry surface of tidal flat.</title>
        <authorList>
            <person name="Hwang S.H."/>
            <person name="Hwang W.M."/>
            <person name="Kang K."/>
            <person name="Ahn T.-Y."/>
        </authorList>
    </citation>
    <scope>NUCLEOTIDE SEQUENCE [LARGE SCALE GENOMIC DNA]</scope>
    <source>
        <strain evidence="4">SH35</strain>
    </source>
</reference>
<dbReference type="PROSITE" id="PS50222">
    <property type="entry name" value="EF_HAND_2"/>
    <property type="match status" value="3"/>
</dbReference>
<proteinExistence type="predicted"/>
<keyword evidence="1" id="KW-0732">Signal</keyword>
<dbReference type="Proteomes" id="UP000241507">
    <property type="component" value="Chromosome"/>
</dbReference>
<dbReference type="SUPFAM" id="SSF47473">
    <property type="entry name" value="EF-hand"/>
    <property type="match status" value="2"/>
</dbReference>
<dbReference type="InterPro" id="IPR018247">
    <property type="entry name" value="EF_Hand_1_Ca_BS"/>
</dbReference>